<dbReference type="PANTHER" id="PTHR43790">
    <property type="entry name" value="CARBOHYDRATE TRANSPORT ATP-BINDING PROTEIN MG119-RELATED"/>
    <property type="match status" value="1"/>
</dbReference>
<name>A0ABW0Q024_9HYPH</name>
<keyword evidence="3" id="KW-0762">Sugar transport</keyword>
<dbReference type="InterPro" id="IPR027417">
    <property type="entry name" value="P-loop_NTPase"/>
</dbReference>
<evidence type="ECO:0000256" key="4">
    <source>
        <dbReference type="ARBA" id="ARBA00022741"/>
    </source>
</evidence>
<organism evidence="9 10">
    <name type="scientific">Kaistia terrae</name>
    <dbReference type="NCBI Taxonomy" id="537017"/>
    <lineage>
        <taxon>Bacteria</taxon>
        <taxon>Pseudomonadati</taxon>
        <taxon>Pseudomonadota</taxon>
        <taxon>Alphaproteobacteria</taxon>
        <taxon>Hyphomicrobiales</taxon>
        <taxon>Kaistiaceae</taxon>
        <taxon>Kaistia</taxon>
    </lineage>
</organism>
<proteinExistence type="predicted"/>
<keyword evidence="2" id="KW-1003">Cell membrane</keyword>
<feature type="domain" description="ABC transporter" evidence="8">
    <location>
        <begin position="259"/>
        <end position="506"/>
    </location>
</feature>
<keyword evidence="5 9" id="KW-0067">ATP-binding</keyword>
<evidence type="ECO:0000256" key="5">
    <source>
        <dbReference type="ARBA" id="ARBA00022840"/>
    </source>
</evidence>
<dbReference type="CDD" id="cd03215">
    <property type="entry name" value="ABC_Carb_Monos_II"/>
    <property type="match status" value="1"/>
</dbReference>
<dbReference type="Gene3D" id="3.40.50.300">
    <property type="entry name" value="P-loop containing nucleotide triphosphate hydrolases"/>
    <property type="match status" value="2"/>
</dbReference>
<dbReference type="Proteomes" id="UP001596150">
    <property type="component" value="Unassembled WGS sequence"/>
</dbReference>
<dbReference type="SUPFAM" id="SSF52540">
    <property type="entry name" value="P-loop containing nucleoside triphosphate hydrolases"/>
    <property type="match status" value="2"/>
</dbReference>
<keyword evidence="7" id="KW-0472">Membrane</keyword>
<keyword evidence="10" id="KW-1185">Reference proteome</keyword>
<dbReference type="SMART" id="SM00382">
    <property type="entry name" value="AAA"/>
    <property type="match status" value="2"/>
</dbReference>
<accession>A0ABW0Q024</accession>
<evidence type="ECO:0000256" key="1">
    <source>
        <dbReference type="ARBA" id="ARBA00022448"/>
    </source>
</evidence>
<evidence type="ECO:0000313" key="9">
    <source>
        <dbReference type="EMBL" id="MFC5518221.1"/>
    </source>
</evidence>
<gene>
    <name evidence="9" type="ORF">ACFPP9_20745</name>
</gene>
<dbReference type="PANTHER" id="PTHR43790:SF3">
    <property type="entry name" value="D-ALLOSE IMPORT ATP-BINDING PROTEIN ALSA-RELATED"/>
    <property type="match status" value="1"/>
</dbReference>
<comment type="caution">
    <text evidence="9">The sequence shown here is derived from an EMBL/GenBank/DDBJ whole genome shotgun (WGS) entry which is preliminary data.</text>
</comment>
<feature type="domain" description="ABC transporter" evidence="8">
    <location>
        <begin position="12"/>
        <end position="250"/>
    </location>
</feature>
<evidence type="ECO:0000259" key="8">
    <source>
        <dbReference type="PROSITE" id="PS50893"/>
    </source>
</evidence>
<dbReference type="GO" id="GO:0005524">
    <property type="term" value="F:ATP binding"/>
    <property type="evidence" value="ECO:0007669"/>
    <property type="project" value="UniProtKB-KW"/>
</dbReference>
<dbReference type="EMBL" id="JBHSML010000013">
    <property type="protein sequence ID" value="MFC5518221.1"/>
    <property type="molecule type" value="Genomic_DNA"/>
</dbReference>
<dbReference type="Pfam" id="PF00005">
    <property type="entry name" value="ABC_tran"/>
    <property type="match status" value="2"/>
</dbReference>
<dbReference type="InterPro" id="IPR003439">
    <property type="entry name" value="ABC_transporter-like_ATP-bd"/>
</dbReference>
<dbReference type="PROSITE" id="PS50893">
    <property type="entry name" value="ABC_TRANSPORTER_2"/>
    <property type="match status" value="2"/>
</dbReference>
<keyword evidence="6" id="KW-1278">Translocase</keyword>
<evidence type="ECO:0000313" key="10">
    <source>
        <dbReference type="Proteomes" id="UP001596150"/>
    </source>
</evidence>
<sequence>MSTSSPPKKIAVSVTGLEKSFGPTRALAGADLVVEAGEIVALMGANGAGKSTLVKILSGSISADAGTILLNGKQVSFASPAEAQAAGVATVHQATDQAGAAGLTVAENLTLNELCGTGSFFVSPRSTRKRAAQIAALIDLDLPLDRDFIDLRPAERQLIAIARAVASKASVLILDEPTSSLSSTEAERLFSVLRRLKASGIAILYISHRTGDLAAIADRAVVLRGGKVVASFAKPIDFSAAVAAMIGRTLDAALHDGMVSSAPILASVKRARLIPGSRPFDLDLRSGEVVAITGTLGSGKSRLLRALFGLEQLAEGSFTLDGKPWLSNGPARSIDNGVFMVAEDRWASSLLPPEIPGASIAGTIALPHLPRWFPLGLLRETRERLAASDAISRLGIKARGPDDTLDQLSGGNQQKVVLARWQAAPCRLLLLDEPFQGVDVGARADLIAAIRNSQSGSATLIATSDTEEALEVADRILVMRDHSLYEADGHHESLAAVIGSVESIETRAAGIQDKHHD</sequence>
<dbReference type="InterPro" id="IPR003593">
    <property type="entry name" value="AAA+_ATPase"/>
</dbReference>
<dbReference type="InterPro" id="IPR050107">
    <property type="entry name" value="ABC_carbohydrate_import_ATPase"/>
</dbReference>
<dbReference type="RefSeq" id="WP_266343609.1">
    <property type="nucleotide sequence ID" value="NZ_JAPKNH010000003.1"/>
</dbReference>
<evidence type="ECO:0000256" key="6">
    <source>
        <dbReference type="ARBA" id="ARBA00022967"/>
    </source>
</evidence>
<reference evidence="10" key="1">
    <citation type="journal article" date="2019" name="Int. J. Syst. Evol. Microbiol.">
        <title>The Global Catalogue of Microorganisms (GCM) 10K type strain sequencing project: providing services to taxonomists for standard genome sequencing and annotation.</title>
        <authorList>
            <consortium name="The Broad Institute Genomics Platform"/>
            <consortium name="The Broad Institute Genome Sequencing Center for Infectious Disease"/>
            <person name="Wu L."/>
            <person name="Ma J."/>
        </authorList>
    </citation>
    <scope>NUCLEOTIDE SEQUENCE [LARGE SCALE GENOMIC DNA]</scope>
    <source>
        <strain evidence="10">KACC 12633</strain>
    </source>
</reference>
<keyword evidence="4" id="KW-0547">Nucleotide-binding</keyword>
<evidence type="ECO:0000256" key="3">
    <source>
        <dbReference type="ARBA" id="ARBA00022597"/>
    </source>
</evidence>
<evidence type="ECO:0000256" key="2">
    <source>
        <dbReference type="ARBA" id="ARBA00022475"/>
    </source>
</evidence>
<protein>
    <submittedName>
        <fullName evidence="9">Sugar ABC transporter ATP-binding protein</fullName>
    </submittedName>
</protein>
<evidence type="ECO:0000256" key="7">
    <source>
        <dbReference type="ARBA" id="ARBA00023136"/>
    </source>
</evidence>
<dbReference type="CDD" id="cd03216">
    <property type="entry name" value="ABC_Carb_Monos_I"/>
    <property type="match status" value="1"/>
</dbReference>
<keyword evidence="1" id="KW-0813">Transport</keyword>